<evidence type="ECO:0000259" key="12">
    <source>
        <dbReference type="PROSITE" id="PS51278"/>
    </source>
</evidence>
<protein>
    <recommendedName>
        <fullName evidence="3">asparagine synthase (glutamine-hydrolyzing)</fullName>
        <ecNumber evidence="3">6.3.5.4</ecNumber>
    </recommendedName>
</protein>
<feature type="site" description="Important for beta-aspartyl-AMP intermediate formation" evidence="11">
    <location>
        <position position="380"/>
    </location>
</feature>
<evidence type="ECO:0000256" key="10">
    <source>
        <dbReference type="PIRSR" id="PIRSR001589-2"/>
    </source>
</evidence>
<sequence length="616" mass="69208">MCGLSGWVSYGRDLRRDREQETVAAMTATMACRGPDDSGVWTRTHVALGHRRLAVIDIEGGRQPMSYDTGGGEVALAYTGEIYNFPELRDELRHRGHTFRTRSDTEVVLHAYLEWGEALAERLNGMYAFVVWDGRTERLLLVRDRLGVKPLYYYPTQDGVLFGSEPKAILANPYAEKAVDLDGLREAFSWIRTPGHAVWRGMREVRPGTLVTVDRGGERTHTYWKLEATEHTDDRAASVARVRELLTDIVRRQLVTDVPRCTLLSGGLDSSAITALAQRELGDSERIRSFSVDFARHEENFTADPFRADADAPFAKETAAHCGTAHENLVFDAQSMADPAVRRAVVAAKDLPTGFGDADNSLYLLFKAIRERSTVALSGESADEVFAGYKWLHQPEAQQAGSFPWVDHTHVTSPHTGTGVYDKGLLAALDLPGYIRQRYAEAVAEAPWLAGEDAFEARMRLVCYLHLTRYLRILLDRKDRLSMAVGLEVRVPFCDHRLVEYVFNTPWSMKTFDGREKSLLRAASADLLPRSVLERRKAPYPSTRDPFYTAALQQHAKEVLADRGHAVHTLTDQEWVQQSVARTADEVDGTTRTGLERWLDLATWLEIHAPRLVLSD</sequence>
<dbReference type="EMBL" id="FMIC01000002">
    <property type="protein sequence ID" value="SCL73438.1"/>
    <property type="molecule type" value="Genomic_DNA"/>
</dbReference>
<dbReference type="GO" id="GO:0005524">
    <property type="term" value="F:ATP binding"/>
    <property type="evidence" value="ECO:0007669"/>
    <property type="project" value="UniProtKB-KW"/>
</dbReference>
<keyword evidence="4 10" id="KW-0547">Nucleotide-binding</keyword>
<dbReference type="Pfam" id="PF13537">
    <property type="entry name" value="GATase_7"/>
    <property type="match status" value="1"/>
</dbReference>
<dbReference type="OrthoDB" id="9763290at2"/>
<evidence type="ECO:0000256" key="6">
    <source>
        <dbReference type="ARBA" id="ARBA00022888"/>
    </source>
</evidence>
<dbReference type="Pfam" id="PF00733">
    <property type="entry name" value="Asn_synthase"/>
    <property type="match status" value="1"/>
</dbReference>
<feature type="active site" description="For GATase activity" evidence="9">
    <location>
        <position position="2"/>
    </location>
</feature>
<dbReference type="CDD" id="cd00712">
    <property type="entry name" value="AsnB"/>
    <property type="match status" value="1"/>
</dbReference>
<organism evidence="13 15">
    <name type="scientific">Micromonospora peucetia</name>
    <dbReference type="NCBI Taxonomy" id="47871"/>
    <lineage>
        <taxon>Bacteria</taxon>
        <taxon>Bacillati</taxon>
        <taxon>Actinomycetota</taxon>
        <taxon>Actinomycetes</taxon>
        <taxon>Micromonosporales</taxon>
        <taxon>Micromonosporaceae</taxon>
        <taxon>Micromonospora</taxon>
    </lineage>
</organism>
<dbReference type="InterPro" id="IPR051786">
    <property type="entry name" value="ASN_synthetase/amidase"/>
</dbReference>
<dbReference type="Gene3D" id="3.60.20.10">
    <property type="entry name" value="Glutamine Phosphoribosylpyrophosphate, subunit 1, domain 1"/>
    <property type="match status" value="1"/>
</dbReference>
<comment type="catalytic activity">
    <reaction evidence="8">
        <text>L-aspartate + L-glutamine + ATP + H2O = L-asparagine + L-glutamate + AMP + diphosphate + H(+)</text>
        <dbReference type="Rhea" id="RHEA:12228"/>
        <dbReference type="ChEBI" id="CHEBI:15377"/>
        <dbReference type="ChEBI" id="CHEBI:15378"/>
        <dbReference type="ChEBI" id="CHEBI:29985"/>
        <dbReference type="ChEBI" id="CHEBI:29991"/>
        <dbReference type="ChEBI" id="CHEBI:30616"/>
        <dbReference type="ChEBI" id="CHEBI:33019"/>
        <dbReference type="ChEBI" id="CHEBI:58048"/>
        <dbReference type="ChEBI" id="CHEBI:58359"/>
        <dbReference type="ChEBI" id="CHEBI:456215"/>
        <dbReference type="EC" id="6.3.5.4"/>
    </reaction>
</comment>
<feature type="binding site" evidence="10">
    <location>
        <position position="292"/>
    </location>
    <ligand>
        <name>ATP</name>
        <dbReference type="ChEBI" id="CHEBI:30616"/>
    </ligand>
</feature>
<dbReference type="STRING" id="47871.GA0070608_5722"/>
<evidence type="ECO:0000256" key="1">
    <source>
        <dbReference type="ARBA" id="ARBA00005187"/>
    </source>
</evidence>
<evidence type="ECO:0000313" key="14">
    <source>
        <dbReference type="EMBL" id="WSA32572.1"/>
    </source>
</evidence>
<feature type="binding site" evidence="10">
    <location>
        <begin position="378"/>
        <end position="379"/>
    </location>
    <ligand>
        <name>ATP</name>
        <dbReference type="ChEBI" id="CHEBI:30616"/>
    </ligand>
</feature>
<dbReference type="RefSeq" id="WP_091631979.1">
    <property type="nucleotide sequence ID" value="NZ_CP109071.1"/>
</dbReference>
<dbReference type="SUPFAM" id="SSF52402">
    <property type="entry name" value="Adenine nucleotide alpha hydrolases-like"/>
    <property type="match status" value="1"/>
</dbReference>
<evidence type="ECO:0000256" key="9">
    <source>
        <dbReference type="PIRSR" id="PIRSR001589-1"/>
    </source>
</evidence>
<dbReference type="PROSITE" id="PS51278">
    <property type="entry name" value="GATASE_TYPE_2"/>
    <property type="match status" value="1"/>
</dbReference>
<dbReference type="EMBL" id="CP109071">
    <property type="protein sequence ID" value="WSA32572.1"/>
    <property type="molecule type" value="Genomic_DNA"/>
</dbReference>
<evidence type="ECO:0000313" key="13">
    <source>
        <dbReference type="EMBL" id="SCL73438.1"/>
    </source>
</evidence>
<evidence type="ECO:0000256" key="2">
    <source>
        <dbReference type="ARBA" id="ARBA00005752"/>
    </source>
</evidence>
<dbReference type="PANTHER" id="PTHR43284">
    <property type="entry name" value="ASPARAGINE SYNTHETASE (GLUTAMINE-HYDROLYZING)"/>
    <property type="match status" value="1"/>
</dbReference>
<gene>
    <name evidence="14" type="primary">asnB</name>
    <name evidence="13" type="ORF">GA0070608_5722</name>
    <name evidence="14" type="ORF">OIE14_00240</name>
</gene>
<reference evidence="13 15" key="1">
    <citation type="submission" date="2016-06" db="EMBL/GenBank/DDBJ databases">
        <authorList>
            <person name="Kjaerup R.B."/>
            <person name="Dalgaard T.S."/>
            <person name="Juul-Madsen H.R."/>
        </authorList>
    </citation>
    <scope>NUCLEOTIDE SEQUENCE [LARGE SCALE GENOMIC DNA]</scope>
    <source>
        <strain evidence="13 15">DSM 43363</strain>
    </source>
</reference>
<comment type="similarity">
    <text evidence="2">Belongs to the asparagine synthetase family.</text>
</comment>
<reference evidence="14 16" key="2">
    <citation type="submission" date="2022-10" db="EMBL/GenBank/DDBJ databases">
        <title>The complete genomes of actinobacterial strains from the NBC collection.</title>
        <authorList>
            <person name="Joergensen T.S."/>
            <person name="Alvarez Arevalo M."/>
            <person name="Sterndorff E.B."/>
            <person name="Faurdal D."/>
            <person name="Vuksanovic O."/>
            <person name="Mourched A.-S."/>
            <person name="Charusanti P."/>
            <person name="Shaw S."/>
            <person name="Blin K."/>
            <person name="Weber T."/>
        </authorList>
    </citation>
    <scope>NUCLEOTIDE SEQUENCE [LARGE SCALE GENOMIC DNA]</scope>
    <source>
        <strain evidence="14 16">NBC 01809</strain>
    </source>
</reference>
<evidence type="ECO:0000256" key="7">
    <source>
        <dbReference type="ARBA" id="ARBA00022962"/>
    </source>
</evidence>
<keyword evidence="9" id="KW-0028">Amino-acid biosynthesis</keyword>
<keyword evidence="6 9" id="KW-0061">Asparagine biosynthesis</keyword>
<comment type="pathway">
    <text evidence="1">Amino-acid biosynthesis; L-asparagine biosynthesis; L-asparagine from L-aspartate (L-Gln route): step 1/1.</text>
</comment>
<feature type="domain" description="Glutamine amidotransferase type-2" evidence="12">
    <location>
        <begin position="2"/>
        <end position="216"/>
    </location>
</feature>
<dbReference type="SUPFAM" id="SSF56235">
    <property type="entry name" value="N-terminal nucleophile aminohydrolases (Ntn hydrolases)"/>
    <property type="match status" value="1"/>
</dbReference>
<dbReference type="CDD" id="cd01991">
    <property type="entry name" value="Asn_synthase_B_C"/>
    <property type="match status" value="1"/>
</dbReference>
<dbReference type="GO" id="GO:0004066">
    <property type="term" value="F:asparagine synthase (glutamine-hydrolyzing) activity"/>
    <property type="evidence" value="ECO:0007669"/>
    <property type="project" value="UniProtKB-EC"/>
</dbReference>
<dbReference type="Proteomes" id="UP001334804">
    <property type="component" value="Chromosome"/>
</dbReference>
<feature type="binding site" evidence="10">
    <location>
        <position position="104"/>
    </location>
    <ligand>
        <name>L-glutamine</name>
        <dbReference type="ChEBI" id="CHEBI:58359"/>
    </ligand>
</feature>
<dbReference type="InterPro" id="IPR006426">
    <property type="entry name" value="Asn_synth_AEB"/>
</dbReference>
<keyword evidence="7 9" id="KW-0315">Glutamine amidotransferase</keyword>
<dbReference type="GO" id="GO:0006529">
    <property type="term" value="P:asparagine biosynthetic process"/>
    <property type="evidence" value="ECO:0007669"/>
    <property type="project" value="UniProtKB-KW"/>
</dbReference>
<keyword evidence="14" id="KW-0436">Ligase</keyword>
<proteinExistence type="inferred from homology"/>
<dbReference type="InterPro" id="IPR029055">
    <property type="entry name" value="Ntn_hydrolases_N"/>
</dbReference>
<evidence type="ECO:0000256" key="5">
    <source>
        <dbReference type="ARBA" id="ARBA00022840"/>
    </source>
</evidence>
<evidence type="ECO:0000313" key="16">
    <source>
        <dbReference type="Proteomes" id="UP001334804"/>
    </source>
</evidence>
<dbReference type="InterPro" id="IPR033738">
    <property type="entry name" value="AsnB_N"/>
</dbReference>
<dbReference type="InterPro" id="IPR014729">
    <property type="entry name" value="Rossmann-like_a/b/a_fold"/>
</dbReference>
<dbReference type="Proteomes" id="UP000199343">
    <property type="component" value="Unassembled WGS sequence"/>
</dbReference>
<dbReference type="PIRSF" id="PIRSF001589">
    <property type="entry name" value="Asn_synthetase_glu-h"/>
    <property type="match status" value="1"/>
</dbReference>
<name>A0A1C6W4J1_9ACTN</name>
<dbReference type="NCBIfam" id="TIGR01536">
    <property type="entry name" value="asn_synth_AEB"/>
    <property type="match status" value="1"/>
</dbReference>
<accession>A0A1C6W4J1</accession>
<evidence type="ECO:0000256" key="8">
    <source>
        <dbReference type="ARBA" id="ARBA00048741"/>
    </source>
</evidence>
<dbReference type="GO" id="GO:0005829">
    <property type="term" value="C:cytosol"/>
    <property type="evidence" value="ECO:0007669"/>
    <property type="project" value="TreeGrafter"/>
</dbReference>
<dbReference type="EC" id="6.3.5.4" evidence="3"/>
<evidence type="ECO:0000256" key="4">
    <source>
        <dbReference type="ARBA" id="ARBA00022741"/>
    </source>
</evidence>
<dbReference type="AlphaFoldDB" id="A0A1C6W4J1"/>
<dbReference type="InterPro" id="IPR001962">
    <property type="entry name" value="Asn_synthase"/>
</dbReference>
<dbReference type="Gene3D" id="3.40.50.620">
    <property type="entry name" value="HUPs"/>
    <property type="match status" value="1"/>
</dbReference>
<keyword evidence="5 10" id="KW-0067">ATP-binding</keyword>
<dbReference type="PANTHER" id="PTHR43284:SF1">
    <property type="entry name" value="ASPARAGINE SYNTHETASE"/>
    <property type="match status" value="1"/>
</dbReference>
<keyword evidence="16" id="KW-1185">Reference proteome</keyword>
<evidence type="ECO:0000313" key="15">
    <source>
        <dbReference type="Proteomes" id="UP000199343"/>
    </source>
</evidence>
<evidence type="ECO:0000256" key="11">
    <source>
        <dbReference type="PIRSR" id="PIRSR001589-3"/>
    </source>
</evidence>
<evidence type="ECO:0000256" key="3">
    <source>
        <dbReference type="ARBA" id="ARBA00012737"/>
    </source>
</evidence>
<feature type="binding site" evidence="10">
    <location>
        <position position="263"/>
    </location>
    <ligand>
        <name>ATP</name>
        <dbReference type="ChEBI" id="CHEBI:30616"/>
    </ligand>
</feature>
<dbReference type="InterPro" id="IPR017932">
    <property type="entry name" value="GATase_2_dom"/>
</dbReference>